<sequence>MNWGDIATAAVTLFLIMDPLGNVPVFNAVLSNVEPKRRVKVMARELIIALLILLGFLFAGNSILAFLGLTQSSLNIAGGILLFIISLRMIFPGRREPGDEVEEEEPFIVPLAMPMIAGPSTIAVLLLLSSNQPGQINEWSMALLLSWLVTTIILIMSPKVMALIGKKGARALERLMGMILIILATQMLLNGIRDFVVSLS</sequence>
<dbReference type="HOGENOM" id="CLU_079909_1_1_6"/>
<dbReference type="EMBL" id="CP010975">
    <property type="protein sequence ID" value="AKE52121.1"/>
    <property type="molecule type" value="Genomic_DNA"/>
</dbReference>
<dbReference type="AlphaFoldDB" id="A0A0F6RCK3"/>
<feature type="transmembrane region" description="Helical" evidence="7">
    <location>
        <begin position="175"/>
        <end position="192"/>
    </location>
</feature>
<dbReference type="InterPro" id="IPR002771">
    <property type="entry name" value="Multi_antbiot-R_MarC"/>
</dbReference>
<evidence type="ECO:0000256" key="6">
    <source>
        <dbReference type="ARBA" id="ARBA00023136"/>
    </source>
</evidence>
<dbReference type="OrthoDB" id="21094at2"/>
<comment type="subcellular location">
    <subcellularLocation>
        <location evidence="1 7">Cell membrane</location>
        <topology evidence="1 7">Multi-pass membrane protein</topology>
    </subcellularLocation>
</comment>
<evidence type="ECO:0000256" key="2">
    <source>
        <dbReference type="ARBA" id="ARBA00009784"/>
    </source>
</evidence>
<feature type="transmembrane region" description="Helical" evidence="7">
    <location>
        <begin position="141"/>
        <end position="163"/>
    </location>
</feature>
<dbReference type="KEGG" id="kge:TQ33_1161"/>
<evidence type="ECO:0000256" key="1">
    <source>
        <dbReference type="ARBA" id="ARBA00004651"/>
    </source>
</evidence>
<feature type="transmembrane region" description="Helical" evidence="7">
    <location>
        <begin position="73"/>
        <end position="91"/>
    </location>
</feature>
<name>A0A0F6RCK3_9GAMM</name>
<keyword evidence="4 7" id="KW-0812">Transmembrane</keyword>
<dbReference type="Pfam" id="PF01914">
    <property type="entry name" value="MarC"/>
    <property type="match status" value="1"/>
</dbReference>
<evidence type="ECO:0000256" key="3">
    <source>
        <dbReference type="ARBA" id="ARBA00022475"/>
    </source>
</evidence>
<dbReference type="PANTHER" id="PTHR33508:SF10">
    <property type="entry name" value="UPF0056 INNER MEMBRANE PROTEIN YHGN"/>
    <property type="match status" value="1"/>
</dbReference>
<feature type="transmembrane region" description="Helical" evidence="7">
    <location>
        <begin position="46"/>
        <end position="67"/>
    </location>
</feature>
<dbReference type="RefSeq" id="WP_046561227.1">
    <property type="nucleotide sequence ID" value="NZ_CP010975.1"/>
</dbReference>
<evidence type="ECO:0000256" key="7">
    <source>
        <dbReference type="RuleBase" id="RU362048"/>
    </source>
</evidence>
<proteinExistence type="inferred from homology"/>
<feature type="transmembrane region" description="Helical" evidence="7">
    <location>
        <begin position="6"/>
        <end position="25"/>
    </location>
</feature>
<protein>
    <recommendedName>
        <fullName evidence="7">UPF0056 membrane protein</fullName>
    </recommendedName>
</protein>
<dbReference type="Proteomes" id="UP000034071">
    <property type="component" value="Chromosome"/>
</dbReference>
<evidence type="ECO:0000313" key="9">
    <source>
        <dbReference type="Proteomes" id="UP000034071"/>
    </source>
</evidence>
<dbReference type="STRING" id="914150.TQ33_1161"/>
<gene>
    <name evidence="8" type="ORF">TQ33_1161</name>
</gene>
<accession>A0A0F6RCK3</accession>
<dbReference type="PANTHER" id="PTHR33508">
    <property type="entry name" value="UPF0056 MEMBRANE PROTEIN YHCE"/>
    <property type="match status" value="1"/>
</dbReference>
<dbReference type="PATRIC" id="fig|914150.5.peg.1177"/>
<keyword evidence="3" id="KW-1003">Cell membrane</keyword>
<keyword evidence="5 7" id="KW-1133">Transmembrane helix</keyword>
<evidence type="ECO:0000313" key="8">
    <source>
        <dbReference type="EMBL" id="AKE52121.1"/>
    </source>
</evidence>
<dbReference type="NCBIfam" id="NF008010">
    <property type="entry name" value="PRK10739.1"/>
    <property type="match status" value="1"/>
</dbReference>
<dbReference type="GO" id="GO:0005886">
    <property type="term" value="C:plasma membrane"/>
    <property type="evidence" value="ECO:0007669"/>
    <property type="project" value="UniProtKB-SubCell"/>
</dbReference>
<evidence type="ECO:0000256" key="5">
    <source>
        <dbReference type="ARBA" id="ARBA00022989"/>
    </source>
</evidence>
<comment type="similarity">
    <text evidence="2 7">Belongs to the UPF0056 (MarC) family.</text>
</comment>
<reference evidence="8 9" key="1">
    <citation type="submission" date="2015-02" db="EMBL/GenBank/DDBJ databases">
        <title>Complete genome sequence of Kangiella geojedonensis strain YCS-5T.</title>
        <authorList>
            <person name="Kim K.M."/>
        </authorList>
    </citation>
    <scope>NUCLEOTIDE SEQUENCE [LARGE SCALE GENOMIC DNA]</scope>
    <source>
        <strain evidence="8 9">YCS-5</strain>
    </source>
</reference>
<evidence type="ECO:0000256" key="4">
    <source>
        <dbReference type="ARBA" id="ARBA00022692"/>
    </source>
</evidence>
<keyword evidence="6 7" id="KW-0472">Membrane</keyword>
<organism evidence="8 9">
    <name type="scientific">Kangiella geojedonensis</name>
    <dbReference type="NCBI Taxonomy" id="914150"/>
    <lineage>
        <taxon>Bacteria</taxon>
        <taxon>Pseudomonadati</taxon>
        <taxon>Pseudomonadota</taxon>
        <taxon>Gammaproteobacteria</taxon>
        <taxon>Kangiellales</taxon>
        <taxon>Kangiellaceae</taxon>
        <taxon>Kangiella</taxon>
    </lineage>
</organism>
<keyword evidence="9" id="KW-1185">Reference proteome</keyword>
<dbReference type="NCBIfam" id="TIGR00427">
    <property type="entry name" value="NAAT family transporter"/>
    <property type="match status" value="1"/>
</dbReference>
<feature type="transmembrane region" description="Helical" evidence="7">
    <location>
        <begin position="107"/>
        <end position="129"/>
    </location>
</feature>